<dbReference type="Gene3D" id="2.30.130.10">
    <property type="entry name" value="PUA domain"/>
    <property type="match status" value="1"/>
</dbReference>
<evidence type="ECO:0000256" key="1">
    <source>
        <dbReference type="ARBA" id="ARBA00004496"/>
    </source>
</evidence>
<keyword evidence="4 10" id="KW-0489">Methyltransferase</keyword>
<evidence type="ECO:0000259" key="9">
    <source>
        <dbReference type="Pfam" id="PF17785"/>
    </source>
</evidence>
<evidence type="ECO:0000256" key="4">
    <source>
        <dbReference type="ARBA" id="ARBA00022603"/>
    </source>
</evidence>
<dbReference type="InterPro" id="IPR019614">
    <property type="entry name" value="SAM-dep_methyl-trfase"/>
</dbReference>
<evidence type="ECO:0000256" key="6">
    <source>
        <dbReference type="ARBA" id="ARBA00022691"/>
    </source>
</evidence>
<evidence type="ECO:0000313" key="10">
    <source>
        <dbReference type="EMBL" id="RFP61453.1"/>
    </source>
</evidence>
<evidence type="ECO:0000256" key="7">
    <source>
        <dbReference type="ARBA" id="ARBA00038091"/>
    </source>
</evidence>
<accession>A0A372DPH8</accession>
<dbReference type="RefSeq" id="WP_117201877.1">
    <property type="nucleotide sequence ID" value="NZ_JBHTBK010000048.1"/>
</dbReference>
<dbReference type="GO" id="GO:0006364">
    <property type="term" value="P:rRNA processing"/>
    <property type="evidence" value="ECO:0007669"/>
    <property type="project" value="UniProtKB-KW"/>
</dbReference>
<dbReference type="Gene3D" id="3.30.750.80">
    <property type="entry name" value="RNA methyltransferase domain (HRMD) like"/>
    <property type="match status" value="1"/>
</dbReference>
<keyword evidence="2" id="KW-0963">Cytoplasm</keyword>
<sequence length="394" mass="44132">MAEPLPVVRLRNAWNSTHPWIFQRLVEKPAQRPKPGSLVEVVGVDGVFVGRGFYNGHSRIALRMLENDPDVAVDASWFLRKLAEAVRLRREVLQLDEASNAWRVFHSEGDGISGLVVDRYDDLLVVGFFSAGAWRHREWIFDALRTLFPGCRFHSFADEHVQKQESFDYKDTLGTAPATISEYGIRFRADPAGAHKTGFFADQRENRQWLSQRCAGKRVLDLCCNTGGFAVYAAVRGASEVIGIDIDPAVLDIARENAHLNAPFRSGVKPRFVQADLFPWLRDAAANGERFDVVVLDPAKMTRDREQVIPALKKYLDMNKLALGVLRPGGLFATFSCTGLVSEEQFLDMLRRAAFYAGRTLQVLKVAGAGADHPWLAQVPESRYLKAVFCRALD</sequence>
<dbReference type="GO" id="GO:0032259">
    <property type="term" value="P:methylation"/>
    <property type="evidence" value="ECO:0007669"/>
    <property type="project" value="UniProtKB-KW"/>
</dbReference>
<keyword evidence="5 10" id="KW-0808">Transferase</keyword>
<dbReference type="PANTHER" id="PTHR42873:SF1">
    <property type="entry name" value="S-ADENOSYLMETHIONINE-DEPENDENT METHYLTRANSFERASE DOMAIN-CONTAINING PROTEIN"/>
    <property type="match status" value="1"/>
</dbReference>
<comment type="caution">
    <text evidence="10">The sequence shown here is derived from an EMBL/GenBank/DDBJ whole genome shotgun (WGS) entry which is preliminary data.</text>
</comment>
<comment type="subcellular location">
    <subcellularLocation>
        <location evidence="1">Cytoplasm</location>
    </subcellularLocation>
</comment>
<feature type="domain" description="S-adenosylmethionine-dependent methyltransferase" evidence="8">
    <location>
        <begin position="179"/>
        <end position="305"/>
    </location>
</feature>
<dbReference type="InterPro" id="IPR036974">
    <property type="entry name" value="PUA_sf"/>
</dbReference>
<dbReference type="Gene3D" id="3.40.50.150">
    <property type="entry name" value="Vaccinia Virus protein VP39"/>
    <property type="match status" value="1"/>
</dbReference>
<dbReference type="CDD" id="cd11572">
    <property type="entry name" value="RlmI_M_like"/>
    <property type="match status" value="1"/>
</dbReference>
<evidence type="ECO:0000256" key="5">
    <source>
        <dbReference type="ARBA" id="ARBA00022679"/>
    </source>
</evidence>
<dbReference type="GO" id="GO:0005737">
    <property type="term" value="C:cytoplasm"/>
    <property type="evidence" value="ECO:0007669"/>
    <property type="project" value="UniProtKB-SubCell"/>
</dbReference>
<evidence type="ECO:0000256" key="2">
    <source>
        <dbReference type="ARBA" id="ARBA00022490"/>
    </source>
</evidence>
<dbReference type="GO" id="GO:0003723">
    <property type="term" value="F:RNA binding"/>
    <property type="evidence" value="ECO:0007669"/>
    <property type="project" value="InterPro"/>
</dbReference>
<organism evidence="10 11">
    <name type="scientific">Cognatiluteimonas weifangensis</name>
    <dbReference type="NCBI Taxonomy" id="2303539"/>
    <lineage>
        <taxon>Bacteria</taxon>
        <taxon>Pseudomonadati</taxon>
        <taxon>Pseudomonadota</taxon>
        <taxon>Gammaproteobacteria</taxon>
        <taxon>Lysobacterales</taxon>
        <taxon>Lysobacteraceae</taxon>
        <taxon>Cognatiluteimonas</taxon>
    </lineage>
</organism>
<evidence type="ECO:0000259" key="8">
    <source>
        <dbReference type="Pfam" id="PF10672"/>
    </source>
</evidence>
<dbReference type="PROSITE" id="PS50890">
    <property type="entry name" value="PUA"/>
    <property type="match status" value="1"/>
</dbReference>
<dbReference type="CDD" id="cd02440">
    <property type="entry name" value="AdoMet_MTases"/>
    <property type="match status" value="1"/>
</dbReference>
<dbReference type="SUPFAM" id="SSF88697">
    <property type="entry name" value="PUA domain-like"/>
    <property type="match status" value="1"/>
</dbReference>
<dbReference type="GO" id="GO:0008168">
    <property type="term" value="F:methyltransferase activity"/>
    <property type="evidence" value="ECO:0007669"/>
    <property type="project" value="UniProtKB-KW"/>
</dbReference>
<evidence type="ECO:0000313" key="11">
    <source>
        <dbReference type="Proteomes" id="UP000262917"/>
    </source>
</evidence>
<comment type="similarity">
    <text evidence="7">Belongs to the methyltransferase superfamily. RlmI family.</text>
</comment>
<dbReference type="InterPro" id="IPR015947">
    <property type="entry name" value="PUA-like_sf"/>
</dbReference>
<reference evidence="10 11" key="1">
    <citation type="submission" date="2018-08" db="EMBL/GenBank/DDBJ databases">
        <title>Lysobacter weifangensis sp. nov., a new member of the family 'Xanthomonadaceae', isolated from soil in a farmland.</title>
        <authorList>
            <person name="Zhao H."/>
        </authorList>
    </citation>
    <scope>NUCLEOTIDE SEQUENCE [LARGE SCALE GENOMIC DNA]</scope>
    <source>
        <strain evidence="10 11">WF-2</strain>
    </source>
</reference>
<dbReference type="OrthoDB" id="9805492at2"/>
<dbReference type="InterPro" id="IPR041532">
    <property type="entry name" value="RlmI-like_PUA"/>
</dbReference>
<name>A0A372DPH8_9GAMM</name>
<evidence type="ECO:0000256" key="3">
    <source>
        <dbReference type="ARBA" id="ARBA00022552"/>
    </source>
</evidence>
<dbReference type="InterPro" id="IPR029063">
    <property type="entry name" value="SAM-dependent_MTases_sf"/>
</dbReference>
<dbReference type="AlphaFoldDB" id="A0A372DPH8"/>
<protein>
    <submittedName>
        <fullName evidence="10">Class I SAM-dependent rRNA methyltransferase</fullName>
    </submittedName>
</protein>
<keyword evidence="6" id="KW-0949">S-adenosyl-L-methionine</keyword>
<dbReference type="PANTHER" id="PTHR42873">
    <property type="entry name" value="RIBOSOMAL RNA LARGE SUBUNIT METHYLTRANSFERASE"/>
    <property type="match status" value="1"/>
</dbReference>
<dbReference type="EMBL" id="QVPD01000003">
    <property type="protein sequence ID" value="RFP61453.1"/>
    <property type="molecule type" value="Genomic_DNA"/>
</dbReference>
<dbReference type="Pfam" id="PF17785">
    <property type="entry name" value="PUA_3"/>
    <property type="match status" value="1"/>
</dbReference>
<dbReference type="SUPFAM" id="SSF53335">
    <property type="entry name" value="S-adenosyl-L-methionine-dependent methyltransferases"/>
    <property type="match status" value="1"/>
</dbReference>
<gene>
    <name evidence="10" type="ORF">D0Y53_03780</name>
</gene>
<dbReference type="Pfam" id="PF10672">
    <property type="entry name" value="Methyltrans_SAM"/>
    <property type="match status" value="1"/>
</dbReference>
<proteinExistence type="inferred from homology"/>
<dbReference type="Proteomes" id="UP000262917">
    <property type="component" value="Unassembled WGS sequence"/>
</dbReference>
<keyword evidence="3" id="KW-0698">rRNA processing</keyword>
<feature type="domain" description="RlmI-like PUA" evidence="9">
    <location>
        <begin position="15"/>
        <end position="66"/>
    </location>
</feature>
<keyword evidence="11" id="KW-1185">Reference proteome</keyword>